<evidence type="ECO:0000259" key="6">
    <source>
        <dbReference type="Pfam" id="PF08281"/>
    </source>
</evidence>
<dbReference type="Pfam" id="PF08281">
    <property type="entry name" value="Sigma70_r4_2"/>
    <property type="match status" value="1"/>
</dbReference>
<dbReference type="InterPro" id="IPR013249">
    <property type="entry name" value="RNA_pol_sigma70_r4_t2"/>
</dbReference>
<keyword evidence="3" id="KW-0731">Sigma factor</keyword>
<organism evidence="7 8">
    <name type="scientific">Paenibacillus baimaensis</name>
    <dbReference type="NCBI Taxonomy" id="2982185"/>
    <lineage>
        <taxon>Bacteria</taxon>
        <taxon>Bacillati</taxon>
        <taxon>Bacillota</taxon>
        <taxon>Bacilli</taxon>
        <taxon>Bacillales</taxon>
        <taxon>Paenibacillaceae</taxon>
        <taxon>Paenibacillus</taxon>
    </lineage>
</organism>
<comment type="caution">
    <text evidence="7">The sequence shown here is derived from an EMBL/GenBank/DDBJ whole genome shotgun (WGS) entry which is preliminary data.</text>
</comment>
<reference evidence="7 8" key="1">
    <citation type="submission" date="2022-09" db="EMBL/GenBank/DDBJ databases">
        <authorList>
            <person name="Han X.L."/>
            <person name="Wang Q."/>
            <person name="Lu T."/>
        </authorList>
    </citation>
    <scope>NUCLEOTIDE SEQUENCE [LARGE SCALE GENOMIC DNA]</scope>
    <source>
        <strain evidence="7 8">WQ 127069</strain>
    </source>
</reference>
<dbReference type="InterPro" id="IPR013324">
    <property type="entry name" value="RNA_pol_sigma_r3/r4-like"/>
</dbReference>
<feature type="domain" description="RNA polymerase sigma-70 region 2" evidence="5">
    <location>
        <begin position="15"/>
        <end position="81"/>
    </location>
</feature>
<sequence length="169" mass="19923">MMPNRKTEQLLTRCITDHKENVYRLAYSYVKNKEDALDIVQDSIYKALTSIELLNKPEAVKSWFYRIVVYTSLDFLRKQKKVQIVDEETIESYSPGTADIYPDIDLEQTLDNLPHKYRSVIVLRYFEDLKIEEVADILNENVNTIKTRLYQALQILRVTMNDEPAKEVK</sequence>
<feature type="domain" description="RNA polymerase sigma factor 70 region 4 type 2" evidence="6">
    <location>
        <begin position="105"/>
        <end position="154"/>
    </location>
</feature>
<dbReference type="PANTHER" id="PTHR43133">
    <property type="entry name" value="RNA POLYMERASE ECF-TYPE SIGMA FACTO"/>
    <property type="match status" value="1"/>
</dbReference>
<evidence type="ECO:0000256" key="2">
    <source>
        <dbReference type="ARBA" id="ARBA00023015"/>
    </source>
</evidence>
<gene>
    <name evidence="7" type="ORF">OB236_05565</name>
</gene>
<accession>A0ABT2UAC0</accession>
<dbReference type="InterPro" id="IPR013325">
    <property type="entry name" value="RNA_pol_sigma_r2"/>
</dbReference>
<evidence type="ECO:0000259" key="5">
    <source>
        <dbReference type="Pfam" id="PF04542"/>
    </source>
</evidence>
<dbReference type="Pfam" id="PF04542">
    <property type="entry name" value="Sigma70_r2"/>
    <property type="match status" value="1"/>
</dbReference>
<proteinExistence type="inferred from homology"/>
<dbReference type="EMBL" id="JAOQIO010000011">
    <property type="protein sequence ID" value="MCU6791593.1"/>
    <property type="molecule type" value="Genomic_DNA"/>
</dbReference>
<dbReference type="InterPro" id="IPR014284">
    <property type="entry name" value="RNA_pol_sigma-70_dom"/>
</dbReference>
<evidence type="ECO:0000256" key="3">
    <source>
        <dbReference type="ARBA" id="ARBA00023082"/>
    </source>
</evidence>
<dbReference type="InterPro" id="IPR007627">
    <property type="entry name" value="RNA_pol_sigma70_r2"/>
</dbReference>
<evidence type="ECO:0000313" key="8">
    <source>
        <dbReference type="Proteomes" id="UP001652445"/>
    </source>
</evidence>
<dbReference type="InterPro" id="IPR036388">
    <property type="entry name" value="WH-like_DNA-bd_sf"/>
</dbReference>
<evidence type="ECO:0000256" key="4">
    <source>
        <dbReference type="ARBA" id="ARBA00023163"/>
    </source>
</evidence>
<dbReference type="CDD" id="cd06171">
    <property type="entry name" value="Sigma70_r4"/>
    <property type="match status" value="1"/>
</dbReference>
<comment type="similarity">
    <text evidence="1">Belongs to the sigma-70 factor family. ECF subfamily.</text>
</comment>
<keyword evidence="8" id="KW-1185">Reference proteome</keyword>
<dbReference type="SUPFAM" id="SSF88659">
    <property type="entry name" value="Sigma3 and sigma4 domains of RNA polymerase sigma factors"/>
    <property type="match status" value="1"/>
</dbReference>
<dbReference type="NCBIfam" id="TIGR02937">
    <property type="entry name" value="sigma70-ECF"/>
    <property type="match status" value="1"/>
</dbReference>
<dbReference type="Gene3D" id="1.10.10.10">
    <property type="entry name" value="Winged helix-like DNA-binding domain superfamily/Winged helix DNA-binding domain"/>
    <property type="match status" value="1"/>
</dbReference>
<dbReference type="PANTHER" id="PTHR43133:SF60">
    <property type="entry name" value="RNA POLYMERASE SIGMA FACTOR SIGV"/>
    <property type="match status" value="1"/>
</dbReference>
<evidence type="ECO:0000256" key="1">
    <source>
        <dbReference type="ARBA" id="ARBA00010641"/>
    </source>
</evidence>
<keyword evidence="4" id="KW-0804">Transcription</keyword>
<dbReference type="InterPro" id="IPR039425">
    <property type="entry name" value="RNA_pol_sigma-70-like"/>
</dbReference>
<name>A0ABT2UAC0_9BACL</name>
<keyword evidence="2" id="KW-0805">Transcription regulation</keyword>
<dbReference type="Gene3D" id="1.10.1740.10">
    <property type="match status" value="1"/>
</dbReference>
<protein>
    <submittedName>
        <fullName evidence="7">RNA polymerase sigma factor</fullName>
    </submittedName>
</protein>
<evidence type="ECO:0000313" key="7">
    <source>
        <dbReference type="EMBL" id="MCU6791593.1"/>
    </source>
</evidence>
<dbReference type="SUPFAM" id="SSF88946">
    <property type="entry name" value="Sigma2 domain of RNA polymerase sigma factors"/>
    <property type="match status" value="1"/>
</dbReference>
<dbReference type="Proteomes" id="UP001652445">
    <property type="component" value="Unassembled WGS sequence"/>
</dbReference>